<comment type="subcellular location">
    <subcellularLocation>
        <location evidence="1">Membrane</location>
        <topology evidence="1">Multi-pass membrane protein</topology>
    </subcellularLocation>
</comment>
<accession>A0ABX8B110</accession>
<dbReference type="PANTHER" id="PTHR31885:SF6">
    <property type="entry name" value="GH04784P"/>
    <property type="match status" value="1"/>
</dbReference>
<dbReference type="RefSeq" id="WP_211422953.1">
    <property type="nucleotide sequence ID" value="NZ_CP072642.1"/>
</dbReference>
<reference evidence="7 8" key="1">
    <citation type="submission" date="2021-03" db="EMBL/GenBank/DDBJ databases">
        <title>Genomic and phenotypic characterization of Chloracidobacterium isolates provides evidence for multiple species.</title>
        <authorList>
            <person name="Saini M.K."/>
            <person name="Costas A.M.G."/>
            <person name="Tank M."/>
            <person name="Bryant D.A."/>
        </authorList>
    </citation>
    <scope>NUCLEOTIDE SEQUENCE [LARGE SCALE GENOMIC DNA]</scope>
    <source>
        <strain evidence="7 8">N</strain>
    </source>
</reference>
<feature type="transmembrane region" description="Helical" evidence="6">
    <location>
        <begin position="21"/>
        <end position="41"/>
    </location>
</feature>
<keyword evidence="8" id="KW-1185">Reference proteome</keyword>
<dbReference type="InterPro" id="IPR012506">
    <property type="entry name" value="TMEM86B-like"/>
</dbReference>
<feature type="transmembrane region" description="Helical" evidence="6">
    <location>
        <begin position="126"/>
        <end position="144"/>
    </location>
</feature>
<evidence type="ECO:0000256" key="2">
    <source>
        <dbReference type="ARBA" id="ARBA00007375"/>
    </source>
</evidence>
<evidence type="ECO:0000256" key="3">
    <source>
        <dbReference type="ARBA" id="ARBA00022692"/>
    </source>
</evidence>
<organism evidence="7 8">
    <name type="scientific">Chloracidobacterium sp. N</name>
    <dbReference type="NCBI Taxonomy" id="2821540"/>
    <lineage>
        <taxon>Bacteria</taxon>
        <taxon>Pseudomonadati</taxon>
        <taxon>Acidobacteriota</taxon>
        <taxon>Terriglobia</taxon>
        <taxon>Terriglobales</taxon>
        <taxon>Acidobacteriaceae</taxon>
        <taxon>Chloracidobacterium</taxon>
        <taxon>Chloracidobacterium aggregatum</taxon>
    </lineage>
</organism>
<evidence type="ECO:0000256" key="5">
    <source>
        <dbReference type="ARBA" id="ARBA00023136"/>
    </source>
</evidence>
<dbReference type="Proteomes" id="UP000677668">
    <property type="component" value="Chromosome 1"/>
</dbReference>
<feature type="transmembrane region" description="Helical" evidence="6">
    <location>
        <begin position="95"/>
        <end position="114"/>
    </location>
</feature>
<comment type="similarity">
    <text evidence="2">Belongs to the TMEM86 family.</text>
</comment>
<keyword evidence="3 6" id="KW-0812">Transmembrane</keyword>
<gene>
    <name evidence="7" type="ORF">J8C05_04310</name>
</gene>
<dbReference type="Pfam" id="PF07947">
    <property type="entry name" value="YhhN"/>
    <property type="match status" value="1"/>
</dbReference>
<evidence type="ECO:0000313" key="8">
    <source>
        <dbReference type="Proteomes" id="UP000677668"/>
    </source>
</evidence>
<evidence type="ECO:0000256" key="6">
    <source>
        <dbReference type="SAM" id="Phobius"/>
    </source>
</evidence>
<name>A0ABX8B110_9BACT</name>
<evidence type="ECO:0000256" key="4">
    <source>
        <dbReference type="ARBA" id="ARBA00022989"/>
    </source>
</evidence>
<evidence type="ECO:0000256" key="1">
    <source>
        <dbReference type="ARBA" id="ARBA00004141"/>
    </source>
</evidence>
<evidence type="ECO:0000313" key="7">
    <source>
        <dbReference type="EMBL" id="QUV94678.1"/>
    </source>
</evidence>
<keyword evidence="5 6" id="KW-0472">Membrane</keyword>
<dbReference type="EMBL" id="CP072642">
    <property type="protein sequence ID" value="QUV94678.1"/>
    <property type="molecule type" value="Genomic_DNA"/>
</dbReference>
<proteinExistence type="inferred from homology"/>
<protein>
    <submittedName>
        <fullName evidence="7">Lysoplasmalogenase</fullName>
    </submittedName>
</protein>
<feature type="transmembrane region" description="Helical" evidence="6">
    <location>
        <begin position="150"/>
        <end position="166"/>
    </location>
</feature>
<dbReference type="PANTHER" id="PTHR31885">
    <property type="entry name" value="GH04784P"/>
    <property type="match status" value="1"/>
</dbReference>
<keyword evidence="4 6" id="KW-1133">Transmembrane helix</keyword>
<sequence>MGTRPDKQRYPVIPTRHPGQRGFPAVFSLSALAYLGTLPWLPYPGSFLLKALPVLVAAGWLLHTARSTGGRRAGYGLLWSALGDMALALDDRFFLVGLTAFLIAHLCYIAAFVPEAQLQRARLFRAGGVAAYGVTLGAVLGQATNWQPPILLYAVVLTSMGVTAALRRGSRLVFPGALAFMVSDSLLAWNRFLTPLPLAHLWVMLTYYLAQGLITGGMLDDQMLKGSQGYPDS</sequence>